<dbReference type="Proteomes" id="UP000000763">
    <property type="component" value="Chromosome 9"/>
</dbReference>
<name>Q6H5A3_ORYSJ</name>
<evidence type="ECO:0000256" key="1">
    <source>
        <dbReference type="SAM" id="MobiDB-lite"/>
    </source>
</evidence>
<reference evidence="3" key="1">
    <citation type="journal article" date="2005" name="Nature">
        <title>The map-based sequence of the rice genome.</title>
        <authorList>
            <consortium name="International rice genome sequencing project (IRGSP)"/>
            <person name="Matsumoto T."/>
            <person name="Wu J."/>
            <person name="Kanamori H."/>
            <person name="Katayose Y."/>
            <person name="Fujisawa M."/>
            <person name="Namiki N."/>
            <person name="Mizuno H."/>
            <person name="Yamamoto K."/>
            <person name="Antonio B.A."/>
            <person name="Baba T."/>
            <person name="Sakata K."/>
            <person name="Nagamura Y."/>
            <person name="Aoki H."/>
            <person name="Arikawa K."/>
            <person name="Arita K."/>
            <person name="Bito T."/>
            <person name="Chiden Y."/>
            <person name="Fujitsuka N."/>
            <person name="Fukunaka R."/>
            <person name="Hamada M."/>
            <person name="Harada C."/>
            <person name="Hayashi A."/>
            <person name="Hijishita S."/>
            <person name="Honda M."/>
            <person name="Hosokawa S."/>
            <person name="Ichikawa Y."/>
            <person name="Idonuma A."/>
            <person name="Iijima M."/>
            <person name="Ikeda M."/>
            <person name="Ikeno M."/>
            <person name="Ito K."/>
            <person name="Ito S."/>
            <person name="Ito T."/>
            <person name="Ito Y."/>
            <person name="Ito Y."/>
            <person name="Iwabuchi A."/>
            <person name="Kamiya K."/>
            <person name="Karasawa W."/>
            <person name="Kurita K."/>
            <person name="Katagiri S."/>
            <person name="Kikuta A."/>
            <person name="Kobayashi H."/>
            <person name="Kobayashi N."/>
            <person name="Machita K."/>
            <person name="Maehara T."/>
            <person name="Masukawa M."/>
            <person name="Mizubayashi T."/>
            <person name="Mukai Y."/>
            <person name="Nagasaki H."/>
            <person name="Nagata Y."/>
            <person name="Naito S."/>
            <person name="Nakashima M."/>
            <person name="Nakama Y."/>
            <person name="Nakamichi Y."/>
            <person name="Nakamura M."/>
            <person name="Meguro A."/>
            <person name="Negishi M."/>
            <person name="Ohta I."/>
            <person name="Ohta T."/>
            <person name="Okamoto M."/>
            <person name="Ono N."/>
            <person name="Saji S."/>
            <person name="Sakaguchi M."/>
            <person name="Sakai K."/>
            <person name="Shibata M."/>
            <person name="Shimokawa T."/>
            <person name="Song J."/>
            <person name="Takazaki Y."/>
            <person name="Terasawa K."/>
            <person name="Tsugane M."/>
            <person name="Tsuji K."/>
            <person name="Ueda S."/>
            <person name="Waki K."/>
            <person name="Yamagata H."/>
            <person name="Yamamoto M."/>
            <person name="Yamamoto S."/>
            <person name="Yamane H."/>
            <person name="Yoshiki S."/>
            <person name="Yoshihara R."/>
            <person name="Yukawa K."/>
            <person name="Zhong H."/>
            <person name="Yano M."/>
            <person name="Yuan Q."/>
            <person name="Ouyang S."/>
            <person name="Liu J."/>
            <person name="Jones K.M."/>
            <person name="Gansberger K."/>
            <person name="Moffat K."/>
            <person name="Hill J."/>
            <person name="Bera J."/>
            <person name="Fadrosh D."/>
            <person name="Jin S."/>
            <person name="Johri S."/>
            <person name="Kim M."/>
            <person name="Overton L."/>
            <person name="Reardon M."/>
            <person name="Tsitrin T."/>
            <person name="Vuong H."/>
            <person name="Weaver B."/>
            <person name="Ciecko A."/>
            <person name="Tallon L."/>
            <person name="Jackson J."/>
            <person name="Pai G."/>
            <person name="Aken S.V."/>
            <person name="Utterback T."/>
            <person name="Reidmuller S."/>
            <person name="Feldblyum T."/>
            <person name="Hsiao J."/>
            <person name="Zismann V."/>
            <person name="Iobst S."/>
            <person name="de Vazeille A.R."/>
            <person name="Buell C.R."/>
            <person name="Ying K."/>
            <person name="Li Y."/>
            <person name="Lu T."/>
            <person name="Huang Y."/>
            <person name="Zhao Q."/>
            <person name="Feng Q."/>
            <person name="Zhang L."/>
            <person name="Zhu J."/>
            <person name="Weng Q."/>
            <person name="Mu J."/>
            <person name="Lu Y."/>
            <person name="Fan D."/>
            <person name="Liu Y."/>
            <person name="Guan J."/>
            <person name="Zhang Y."/>
            <person name="Yu S."/>
            <person name="Liu X."/>
            <person name="Zhang Y."/>
            <person name="Hong G."/>
            <person name="Han B."/>
            <person name="Choisne N."/>
            <person name="Demange N."/>
            <person name="Orjeda G."/>
            <person name="Samain S."/>
            <person name="Cattolico L."/>
            <person name="Pelletier E."/>
            <person name="Couloux A."/>
            <person name="Segurens B."/>
            <person name="Wincker P."/>
            <person name="D'Hont A."/>
            <person name="Scarpelli C."/>
            <person name="Weissenbach J."/>
            <person name="Salanoubat M."/>
            <person name="Quetier F."/>
            <person name="Yu Y."/>
            <person name="Kim H.R."/>
            <person name="Rambo T."/>
            <person name="Currie J."/>
            <person name="Collura K."/>
            <person name="Luo M."/>
            <person name="Yang T."/>
            <person name="Ammiraju J.S.S."/>
            <person name="Engler F."/>
            <person name="Soderlund C."/>
            <person name="Wing R.A."/>
            <person name="Palmer L.E."/>
            <person name="de la Bastide M."/>
            <person name="Spiegel L."/>
            <person name="Nascimento L."/>
            <person name="Zutavern T."/>
            <person name="O'Shaughnessy A."/>
            <person name="Dike S."/>
            <person name="Dedhia N."/>
            <person name="Preston R."/>
            <person name="Balija V."/>
            <person name="McCombie W.R."/>
            <person name="Chow T."/>
            <person name="Chen H."/>
            <person name="Chung M."/>
            <person name="Chen C."/>
            <person name="Shaw J."/>
            <person name="Wu H."/>
            <person name="Hsiao K."/>
            <person name="Chao Y."/>
            <person name="Chu M."/>
            <person name="Cheng C."/>
            <person name="Hour A."/>
            <person name="Lee P."/>
            <person name="Lin S."/>
            <person name="Lin Y."/>
            <person name="Liou J."/>
            <person name="Liu S."/>
            <person name="Hsing Y."/>
            <person name="Raghuvanshi S."/>
            <person name="Mohanty A."/>
            <person name="Bharti A.K."/>
            <person name="Gaur A."/>
            <person name="Gupta V."/>
            <person name="Kumar D."/>
            <person name="Ravi V."/>
            <person name="Vij S."/>
            <person name="Kapur A."/>
            <person name="Khurana P."/>
            <person name="Khurana P."/>
            <person name="Khurana J.P."/>
            <person name="Tyagi A.K."/>
            <person name="Gaikwad K."/>
            <person name="Singh A."/>
            <person name="Dalal V."/>
            <person name="Srivastava S."/>
            <person name="Dixit A."/>
            <person name="Pal A.K."/>
            <person name="Ghazi I.A."/>
            <person name="Yadav M."/>
            <person name="Pandit A."/>
            <person name="Bhargava A."/>
            <person name="Sureshbabu K."/>
            <person name="Batra K."/>
            <person name="Sharma T.R."/>
            <person name="Mohapatra T."/>
            <person name="Singh N.K."/>
            <person name="Messing J."/>
            <person name="Nelson A.B."/>
            <person name="Fuks G."/>
            <person name="Kavchok S."/>
            <person name="Keizer G."/>
            <person name="Linton E."/>
            <person name="Llaca V."/>
            <person name="Song R."/>
            <person name="Tanyolac B."/>
            <person name="Young S."/>
            <person name="Ho-Il K."/>
            <person name="Hahn J.H."/>
            <person name="Sangsakoo G."/>
            <person name="Vanavichit A."/>
            <person name="de Mattos Luiz.A.T."/>
            <person name="Zimmer P.D."/>
            <person name="Malone G."/>
            <person name="Dellagostin O."/>
            <person name="de Oliveira A.C."/>
            <person name="Bevan M."/>
            <person name="Bancroft I."/>
            <person name="Minx P."/>
            <person name="Cordum H."/>
            <person name="Wilson R."/>
            <person name="Cheng Z."/>
            <person name="Jin W."/>
            <person name="Jiang J."/>
            <person name="Leong S.A."/>
            <person name="Iwama H."/>
            <person name="Gojobori T."/>
            <person name="Itoh T."/>
            <person name="Niimura Y."/>
            <person name="Fujii Y."/>
            <person name="Habara T."/>
            <person name="Sakai H."/>
            <person name="Sato Y."/>
            <person name="Wilson G."/>
            <person name="Kumar K."/>
            <person name="McCouch S."/>
            <person name="Juretic N."/>
            <person name="Hoen D."/>
            <person name="Wright S."/>
            <person name="Bruskiewich R."/>
            <person name="Bureau T."/>
            <person name="Miyao A."/>
            <person name="Hirochika H."/>
            <person name="Nishikawa T."/>
            <person name="Kadowaki K."/>
            <person name="Sugiura M."/>
            <person name="Burr B."/>
            <person name="Sasaki T."/>
        </authorList>
    </citation>
    <scope>NUCLEOTIDE SEQUENCE [LARGE SCALE GENOMIC DNA]</scope>
    <source>
        <strain evidence="3">cv. Nipponbare</strain>
    </source>
</reference>
<evidence type="ECO:0000313" key="2">
    <source>
        <dbReference type="EMBL" id="BAD26096.1"/>
    </source>
</evidence>
<feature type="compositionally biased region" description="Gly residues" evidence="1">
    <location>
        <begin position="45"/>
        <end position="57"/>
    </location>
</feature>
<organism evidence="2 3">
    <name type="scientific">Oryza sativa subsp. japonica</name>
    <name type="common">Rice</name>
    <dbReference type="NCBI Taxonomy" id="39947"/>
    <lineage>
        <taxon>Eukaryota</taxon>
        <taxon>Viridiplantae</taxon>
        <taxon>Streptophyta</taxon>
        <taxon>Embryophyta</taxon>
        <taxon>Tracheophyta</taxon>
        <taxon>Spermatophyta</taxon>
        <taxon>Magnoliopsida</taxon>
        <taxon>Liliopsida</taxon>
        <taxon>Poales</taxon>
        <taxon>Poaceae</taxon>
        <taxon>BOP clade</taxon>
        <taxon>Oryzoideae</taxon>
        <taxon>Oryzeae</taxon>
        <taxon>Oryzinae</taxon>
        <taxon>Oryza</taxon>
        <taxon>Oryza sativa</taxon>
    </lineage>
</organism>
<reference evidence="3" key="2">
    <citation type="journal article" date="2008" name="Nucleic Acids Res.">
        <title>The rice annotation project database (RAP-DB): 2008 update.</title>
        <authorList>
            <consortium name="The rice annotation project (RAP)"/>
        </authorList>
    </citation>
    <scope>GENOME REANNOTATION</scope>
    <source>
        <strain evidence="3">cv. Nipponbare</strain>
    </source>
</reference>
<evidence type="ECO:0000313" key="3">
    <source>
        <dbReference type="Proteomes" id="UP000000763"/>
    </source>
</evidence>
<feature type="region of interest" description="Disordered" evidence="1">
    <location>
        <begin position="17"/>
        <end position="103"/>
    </location>
</feature>
<dbReference type="EMBL" id="AP005702">
    <property type="protein sequence ID" value="BAD26096.1"/>
    <property type="molecule type" value="Genomic_DNA"/>
</dbReference>
<accession>Q6H5A3</accession>
<dbReference type="AlphaFoldDB" id="Q6H5A3"/>
<protein>
    <submittedName>
        <fullName evidence="2">Uncharacterized protein</fullName>
    </submittedName>
</protein>
<proteinExistence type="predicted"/>
<gene>
    <name evidence="2" type="primary">P0027G10.51</name>
</gene>
<feature type="compositionally biased region" description="Basic and acidic residues" evidence="1">
    <location>
        <begin position="81"/>
        <end position="97"/>
    </location>
</feature>
<sequence length="148" mass="16247">MDDLYADATEFLARLREATTGGREGGCGQRVGEESRRAGTEAAAGGDGGSCGRGAEAGGERAQRPRRVAGEELSTGSRRWQQIERRCHGSRRGDAGSRRRRQIERRRGRIEAWRQQIERQWGRIEAWQGAMPGCGLGQANVNILLARG</sequence>